<evidence type="ECO:0000313" key="2">
    <source>
        <dbReference type="Proteomes" id="UP000199087"/>
    </source>
</evidence>
<sequence length="82" mass="9303">MLIEEGAKYQISQGVQWNFNSAETMTVISNNGITVQFLLDENKGRGSMPIDHLFYLLKKANLTQIPNKRMLLNTDTTEEQIG</sequence>
<dbReference type="STRING" id="1499688.BN000_03150"/>
<gene>
    <name evidence="1" type="ORF">BN000_03150</name>
</gene>
<dbReference type="AlphaFoldDB" id="A0A0U1NYT7"/>
<accession>A0A0U1NYT7</accession>
<keyword evidence="2" id="KW-1185">Reference proteome</keyword>
<proteinExistence type="predicted"/>
<organism evidence="1 2">
    <name type="scientific">Neobacillus massiliamazoniensis</name>
    <dbReference type="NCBI Taxonomy" id="1499688"/>
    <lineage>
        <taxon>Bacteria</taxon>
        <taxon>Bacillati</taxon>
        <taxon>Bacillota</taxon>
        <taxon>Bacilli</taxon>
        <taxon>Bacillales</taxon>
        <taxon>Bacillaceae</taxon>
        <taxon>Neobacillus</taxon>
    </lineage>
</organism>
<dbReference type="Proteomes" id="UP000199087">
    <property type="component" value="Unassembled WGS sequence"/>
</dbReference>
<dbReference type="RefSeq" id="WP_090635466.1">
    <property type="nucleotide sequence ID" value="NZ_CVRB01000003.1"/>
</dbReference>
<name>A0A0U1NYT7_9BACI</name>
<evidence type="ECO:0000313" key="1">
    <source>
        <dbReference type="EMBL" id="CRK83190.1"/>
    </source>
</evidence>
<reference evidence="2" key="1">
    <citation type="submission" date="2015-05" db="EMBL/GenBank/DDBJ databases">
        <authorList>
            <person name="Urmite Genomes"/>
        </authorList>
    </citation>
    <scope>NUCLEOTIDE SEQUENCE [LARGE SCALE GENOMIC DNA]</scope>
    <source>
        <strain evidence="2">LF1</strain>
    </source>
</reference>
<dbReference type="EMBL" id="CVRB01000003">
    <property type="protein sequence ID" value="CRK83190.1"/>
    <property type="molecule type" value="Genomic_DNA"/>
</dbReference>
<dbReference type="OrthoDB" id="2937190at2"/>
<protein>
    <submittedName>
        <fullName evidence="1">Uncharacterized protein</fullName>
    </submittedName>
</protein>